<sequence>MRTCPGCGKAMRNKFVSKIGDQQWHEECVTCCVCGATLNNRCFERAGQLYCKEDYTWYDVAIYLTYVLKTVHLRFRPHCFLCDLPLNPTDFIYRAENFIRCGAPQYEDGLRSCHADCLSCSICCRRLRCGEAFSLYEGLVLCPSHSTDATISPWQNDPTVVSLHIPLGIKEEIGYCPEDAKFLPRQSPGLSPHMKFETHEQDDSQVLTPGSTDGNSMKPTASERTSEKSGTSESTQWDECDSTTRSLASKRPRTVLTSSQRRRFKLIFEMGPKPNRKVREALAAEMELSSRVVQVWFQNQRAKTKKLARRNAQNAQHKSDSVKLCPMLSDVSYFDDSSSGPECSLSAQSSLLESTGMSAGIVGFHGDDLNYAGLSQLQKLLKAL</sequence>
<dbReference type="PANTHER" id="PTHR24208:SF166">
    <property type="entry name" value="LIM HOMEOBOX TRANSCRIPTION FACTOR 1 ALPHA, ISOFORM B"/>
    <property type="match status" value="1"/>
</dbReference>
<reference evidence="15 16" key="2">
    <citation type="submission" date="2018-11" db="EMBL/GenBank/DDBJ databases">
        <authorList>
            <consortium name="Pathogen Informatics"/>
        </authorList>
    </citation>
    <scope>NUCLEOTIDE SEQUENCE [LARGE SCALE GENOMIC DNA]</scope>
    <source>
        <strain evidence="15 16">NST_G2</strain>
    </source>
</reference>
<dbReference type="GO" id="GO:0000977">
    <property type="term" value="F:RNA polymerase II transcription regulatory region sequence-specific DNA binding"/>
    <property type="evidence" value="ECO:0007669"/>
    <property type="project" value="TreeGrafter"/>
</dbReference>
<keyword evidence="5 10" id="KW-0440">LIM domain</keyword>
<dbReference type="Gene3D" id="2.10.110.10">
    <property type="entry name" value="Cysteine Rich Protein"/>
    <property type="match status" value="2"/>
</dbReference>
<feature type="domain" description="LIM zinc-binding" evidence="13">
    <location>
        <begin position="2"/>
        <end position="61"/>
    </location>
</feature>
<dbReference type="PROSITE" id="PS50023">
    <property type="entry name" value="LIM_DOMAIN_2"/>
    <property type="match status" value="2"/>
</dbReference>
<dbReference type="GO" id="GO:0000981">
    <property type="term" value="F:DNA-binding transcription factor activity, RNA polymerase II-specific"/>
    <property type="evidence" value="ECO:0007669"/>
    <property type="project" value="InterPro"/>
</dbReference>
<evidence type="ECO:0000313" key="17">
    <source>
        <dbReference type="WBParaSite" id="SSLN_0000763701-mRNA-1"/>
    </source>
</evidence>
<accession>A0A183ST15</accession>
<dbReference type="Pfam" id="PF00046">
    <property type="entry name" value="Homeodomain"/>
    <property type="match status" value="1"/>
</dbReference>
<keyword evidence="2 10" id="KW-0479">Metal-binding</keyword>
<evidence type="ECO:0000256" key="8">
    <source>
        <dbReference type="ARBA" id="ARBA00023242"/>
    </source>
</evidence>
<dbReference type="PROSITE" id="PS50071">
    <property type="entry name" value="HOMEOBOX_2"/>
    <property type="match status" value="1"/>
</dbReference>
<keyword evidence="4 10" id="KW-0862">Zinc</keyword>
<dbReference type="InterPro" id="IPR050453">
    <property type="entry name" value="LIM_Homeobox_TF"/>
</dbReference>
<proteinExistence type="predicted"/>
<keyword evidence="6 9" id="KW-0238">DNA-binding</keyword>
<dbReference type="InterPro" id="IPR009057">
    <property type="entry name" value="Homeodomain-like_sf"/>
</dbReference>
<evidence type="ECO:0000256" key="10">
    <source>
        <dbReference type="PROSITE-ProRule" id="PRU00125"/>
    </source>
</evidence>
<keyword evidence="7 9" id="KW-0371">Homeobox</keyword>
<feature type="region of interest" description="Disordered" evidence="12">
    <location>
        <begin position="187"/>
        <end position="256"/>
    </location>
</feature>
<dbReference type="InterPro" id="IPR001781">
    <property type="entry name" value="Znf_LIM"/>
</dbReference>
<dbReference type="SMART" id="SM00389">
    <property type="entry name" value="HOX"/>
    <property type="match status" value="1"/>
</dbReference>
<feature type="domain" description="Homeobox" evidence="14">
    <location>
        <begin position="247"/>
        <end position="307"/>
    </location>
</feature>
<keyword evidence="3" id="KW-0677">Repeat</keyword>
<keyword evidence="16" id="KW-1185">Reference proteome</keyword>
<evidence type="ECO:0000256" key="2">
    <source>
        <dbReference type="ARBA" id="ARBA00022723"/>
    </source>
</evidence>
<dbReference type="Pfam" id="PF00412">
    <property type="entry name" value="LIM"/>
    <property type="match status" value="1"/>
</dbReference>
<evidence type="ECO:0000256" key="5">
    <source>
        <dbReference type="ARBA" id="ARBA00023038"/>
    </source>
</evidence>
<gene>
    <name evidence="15" type="ORF">SSLN_LOCUS7361</name>
</gene>
<dbReference type="PANTHER" id="PTHR24208">
    <property type="entry name" value="LIM/HOMEOBOX PROTEIN LHX"/>
    <property type="match status" value="1"/>
</dbReference>
<feature type="DNA-binding region" description="Homeobox" evidence="9">
    <location>
        <begin position="249"/>
        <end position="308"/>
    </location>
</feature>
<evidence type="ECO:0000313" key="16">
    <source>
        <dbReference type="Proteomes" id="UP000275846"/>
    </source>
</evidence>
<evidence type="ECO:0000256" key="12">
    <source>
        <dbReference type="SAM" id="MobiDB-lite"/>
    </source>
</evidence>
<dbReference type="GO" id="GO:0046872">
    <property type="term" value="F:metal ion binding"/>
    <property type="evidence" value="ECO:0007669"/>
    <property type="project" value="UniProtKB-KW"/>
</dbReference>
<feature type="compositionally biased region" description="Polar residues" evidence="12">
    <location>
        <begin position="204"/>
        <end position="235"/>
    </location>
</feature>
<reference evidence="17" key="1">
    <citation type="submission" date="2016-06" db="UniProtKB">
        <authorList>
            <consortium name="WormBaseParasite"/>
        </authorList>
    </citation>
    <scope>IDENTIFICATION</scope>
</reference>
<dbReference type="SMART" id="SM00132">
    <property type="entry name" value="LIM"/>
    <property type="match status" value="2"/>
</dbReference>
<keyword evidence="8 9" id="KW-0539">Nucleus</keyword>
<dbReference type="EMBL" id="UYSU01034108">
    <property type="protein sequence ID" value="VDL93746.1"/>
    <property type="molecule type" value="Genomic_DNA"/>
</dbReference>
<dbReference type="SUPFAM" id="SSF46689">
    <property type="entry name" value="Homeodomain-like"/>
    <property type="match status" value="1"/>
</dbReference>
<dbReference type="GO" id="GO:0005634">
    <property type="term" value="C:nucleus"/>
    <property type="evidence" value="ECO:0007669"/>
    <property type="project" value="UniProtKB-SubCell"/>
</dbReference>
<evidence type="ECO:0000256" key="6">
    <source>
        <dbReference type="ARBA" id="ARBA00023125"/>
    </source>
</evidence>
<dbReference type="WBParaSite" id="SSLN_0000763701-mRNA-1">
    <property type="protein sequence ID" value="SSLN_0000763701-mRNA-1"/>
    <property type="gene ID" value="SSLN_0000763701"/>
</dbReference>
<evidence type="ECO:0000259" key="14">
    <source>
        <dbReference type="PROSITE" id="PS50071"/>
    </source>
</evidence>
<organism evidence="17">
    <name type="scientific">Schistocephalus solidus</name>
    <name type="common">Tapeworm</name>
    <dbReference type="NCBI Taxonomy" id="70667"/>
    <lineage>
        <taxon>Eukaryota</taxon>
        <taxon>Metazoa</taxon>
        <taxon>Spiralia</taxon>
        <taxon>Lophotrochozoa</taxon>
        <taxon>Platyhelminthes</taxon>
        <taxon>Cestoda</taxon>
        <taxon>Eucestoda</taxon>
        <taxon>Diphyllobothriidea</taxon>
        <taxon>Diphyllobothriidae</taxon>
        <taxon>Schistocephalus</taxon>
    </lineage>
</organism>
<dbReference type="InterPro" id="IPR017970">
    <property type="entry name" value="Homeobox_CS"/>
</dbReference>
<dbReference type="PROSITE" id="PS00027">
    <property type="entry name" value="HOMEOBOX_1"/>
    <property type="match status" value="1"/>
</dbReference>
<dbReference type="GO" id="GO:0030182">
    <property type="term" value="P:neuron differentiation"/>
    <property type="evidence" value="ECO:0007669"/>
    <property type="project" value="TreeGrafter"/>
</dbReference>
<dbReference type="Proteomes" id="UP000275846">
    <property type="component" value="Unassembled WGS sequence"/>
</dbReference>
<dbReference type="AlphaFoldDB" id="A0A183ST15"/>
<dbReference type="InterPro" id="IPR001356">
    <property type="entry name" value="HD"/>
</dbReference>
<evidence type="ECO:0000256" key="1">
    <source>
        <dbReference type="ARBA" id="ARBA00004123"/>
    </source>
</evidence>
<dbReference type="Gene3D" id="1.10.10.60">
    <property type="entry name" value="Homeodomain-like"/>
    <property type="match status" value="1"/>
</dbReference>
<feature type="domain" description="LIM zinc-binding" evidence="13">
    <location>
        <begin position="77"/>
        <end position="153"/>
    </location>
</feature>
<evidence type="ECO:0000259" key="13">
    <source>
        <dbReference type="PROSITE" id="PS50023"/>
    </source>
</evidence>
<evidence type="ECO:0000256" key="3">
    <source>
        <dbReference type="ARBA" id="ARBA00022737"/>
    </source>
</evidence>
<evidence type="ECO:0000256" key="11">
    <source>
        <dbReference type="RuleBase" id="RU000682"/>
    </source>
</evidence>
<dbReference type="OrthoDB" id="6159439at2759"/>
<evidence type="ECO:0000256" key="7">
    <source>
        <dbReference type="ARBA" id="ARBA00023155"/>
    </source>
</evidence>
<dbReference type="PROSITE" id="PS00478">
    <property type="entry name" value="LIM_DOMAIN_1"/>
    <property type="match status" value="1"/>
</dbReference>
<protein>
    <submittedName>
        <fullName evidence="17">LIM homeobox transcription factor 1-beta</fullName>
    </submittedName>
</protein>
<evidence type="ECO:0000256" key="4">
    <source>
        <dbReference type="ARBA" id="ARBA00022833"/>
    </source>
</evidence>
<evidence type="ECO:0000256" key="9">
    <source>
        <dbReference type="PROSITE-ProRule" id="PRU00108"/>
    </source>
</evidence>
<comment type="subcellular location">
    <subcellularLocation>
        <location evidence="1 9 11">Nucleus</location>
    </subcellularLocation>
</comment>
<name>A0A183ST15_SCHSO</name>
<evidence type="ECO:0000313" key="15">
    <source>
        <dbReference type="EMBL" id="VDL93746.1"/>
    </source>
</evidence>
<dbReference type="STRING" id="70667.A0A183ST15"/>
<dbReference type="CDD" id="cd00086">
    <property type="entry name" value="homeodomain"/>
    <property type="match status" value="1"/>
</dbReference>